<protein>
    <submittedName>
        <fullName evidence="1">Uncharacterized protein</fullName>
    </submittedName>
</protein>
<gene>
    <name evidence="1" type="ORF">EZJ58_3369</name>
</gene>
<dbReference type="Proteomes" id="UP000294555">
    <property type="component" value="Unassembled WGS sequence"/>
</dbReference>
<evidence type="ECO:0000313" key="1">
    <source>
        <dbReference type="EMBL" id="TCL05195.1"/>
    </source>
</evidence>
<organism evidence="1 2">
    <name type="scientific">Sodalis ligni</name>
    <dbReference type="NCBI Taxonomy" id="2697027"/>
    <lineage>
        <taxon>Bacteria</taxon>
        <taxon>Pseudomonadati</taxon>
        <taxon>Pseudomonadota</taxon>
        <taxon>Gammaproteobacteria</taxon>
        <taxon>Enterobacterales</taxon>
        <taxon>Bruguierivoracaceae</taxon>
        <taxon>Sodalis</taxon>
    </lineage>
</organism>
<accession>A0A4R1NCD3</accession>
<reference evidence="1 2" key="1">
    <citation type="submission" date="2019-02" db="EMBL/GenBank/DDBJ databases">
        <title>Investigation of anaerobic lignin degradation for improved lignocellulosic biofuels.</title>
        <authorList>
            <person name="Deangelis K."/>
        </authorList>
    </citation>
    <scope>NUCLEOTIDE SEQUENCE [LARGE SCALE GENOMIC DNA]</scope>
    <source>
        <strain evidence="1 2">159R</strain>
    </source>
</reference>
<sequence>MDAIAPRMSQAILSRSLPCVMNCPAKPRLYGNACAPRRIAAAIAVRSGGNGGR</sequence>
<evidence type="ECO:0000313" key="2">
    <source>
        <dbReference type="Proteomes" id="UP000294555"/>
    </source>
</evidence>
<name>A0A4R1NCD3_9GAMM</name>
<proteinExistence type="predicted"/>
<dbReference type="EMBL" id="SJOI01000001">
    <property type="protein sequence ID" value="TCL05195.1"/>
    <property type="molecule type" value="Genomic_DNA"/>
</dbReference>
<dbReference type="AlphaFoldDB" id="A0A4R1NCD3"/>
<keyword evidence="2" id="KW-1185">Reference proteome</keyword>
<comment type="caution">
    <text evidence="1">The sequence shown here is derived from an EMBL/GenBank/DDBJ whole genome shotgun (WGS) entry which is preliminary data.</text>
</comment>